<dbReference type="RefSeq" id="WP_147867705.1">
    <property type="nucleotide sequence ID" value="NZ_CP036264.1"/>
</dbReference>
<evidence type="ECO:0000313" key="2">
    <source>
        <dbReference type="Proteomes" id="UP000321353"/>
    </source>
</evidence>
<gene>
    <name evidence="1" type="ORF">Mal15_21920</name>
</gene>
<sequence>MNPRPGFAFEAIATSTALAFEEGAGPDGEDKFYFFNAKPIEYTESNVSAGVVQWQYGEQSTADPVRTRNAINNNIVVGDRLVIMLGADGLGIVLVKLC</sequence>
<protein>
    <submittedName>
        <fullName evidence="1">Uncharacterized protein</fullName>
    </submittedName>
</protein>
<organism evidence="1 2">
    <name type="scientific">Stieleria maiorica</name>
    <dbReference type="NCBI Taxonomy" id="2795974"/>
    <lineage>
        <taxon>Bacteria</taxon>
        <taxon>Pseudomonadati</taxon>
        <taxon>Planctomycetota</taxon>
        <taxon>Planctomycetia</taxon>
        <taxon>Pirellulales</taxon>
        <taxon>Pirellulaceae</taxon>
        <taxon>Stieleria</taxon>
    </lineage>
</organism>
<reference evidence="1 2" key="1">
    <citation type="submission" date="2019-02" db="EMBL/GenBank/DDBJ databases">
        <title>Planctomycetal bacteria perform biofilm scaping via a novel small molecule.</title>
        <authorList>
            <person name="Jeske O."/>
            <person name="Boedeker C."/>
            <person name="Wiegand S."/>
            <person name="Breitling P."/>
            <person name="Kallscheuer N."/>
            <person name="Jogler M."/>
            <person name="Rohde M."/>
            <person name="Petersen J."/>
            <person name="Medema M.H."/>
            <person name="Surup F."/>
            <person name="Jogler C."/>
        </authorList>
    </citation>
    <scope>NUCLEOTIDE SEQUENCE [LARGE SCALE GENOMIC DNA]</scope>
    <source>
        <strain evidence="1 2">Mal15</strain>
    </source>
</reference>
<dbReference type="EMBL" id="CP036264">
    <property type="protein sequence ID" value="QEF98144.1"/>
    <property type="molecule type" value="Genomic_DNA"/>
</dbReference>
<keyword evidence="2" id="KW-1185">Reference proteome</keyword>
<dbReference type="KEGG" id="smam:Mal15_21920"/>
<evidence type="ECO:0000313" key="1">
    <source>
        <dbReference type="EMBL" id="QEF98144.1"/>
    </source>
</evidence>
<dbReference type="Proteomes" id="UP000321353">
    <property type="component" value="Chromosome"/>
</dbReference>
<name>A0A5B9MEX8_9BACT</name>
<dbReference type="AlphaFoldDB" id="A0A5B9MEX8"/>
<proteinExistence type="predicted"/>
<accession>A0A5B9MEX8</accession>